<feature type="region of interest" description="Disordered" evidence="1">
    <location>
        <begin position="1"/>
        <end position="42"/>
    </location>
</feature>
<dbReference type="AlphaFoldDB" id="A0A2G8SF50"/>
<gene>
    <name evidence="2" type="ORF">GSI_05629</name>
</gene>
<dbReference type="EMBL" id="AYKW01000011">
    <property type="protein sequence ID" value="PIL32383.1"/>
    <property type="molecule type" value="Genomic_DNA"/>
</dbReference>
<evidence type="ECO:0000313" key="2">
    <source>
        <dbReference type="EMBL" id="PIL32383.1"/>
    </source>
</evidence>
<proteinExistence type="predicted"/>
<name>A0A2G8SF50_9APHY</name>
<dbReference type="Proteomes" id="UP000230002">
    <property type="component" value="Unassembled WGS sequence"/>
</dbReference>
<feature type="compositionally biased region" description="Pro residues" evidence="1">
    <location>
        <begin position="142"/>
        <end position="152"/>
    </location>
</feature>
<feature type="region of interest" description="Disordered" evidence="1">
    <location>
        <begin position="125"/>
        <end position="157"/>
    </location>
</feature>
<evidence type="ECO:0000256" key="1">
    <source>
        <dbReference type="SAM" id="MobiDB-lite"/>
    </source>
</evidence>
<accession>A0A2G8SF50</accession>
<organism evidence="2 3">
    <name type="scientific">Ganoderma sinense ZZ0214-1</name>
    <dbReference type="NCBI Taxonomy" id="1077348"/>
    <lineage>
        <taxon>Eukaryota</taxon>
        <taxon>Fungi</taxon>
        <taxon>Dikarya</taxon>
        <taxon>Basidiomycota</taxon>
        <taxon>Agaricomycotina</taxon>
        <taxon>Agaricomycetes</taxon>
        <taxon>Polyporales</taxon>
        <taxon>Polyporaceae</taxon>
        <taxon>Ganoderma</taxon>
    </lineage>
</organism>
<dbReference type="OrthoDB" id="2741604at2759"/>
<reference evidence="2 3" key="1">
    <citation type="journal article" date="2015" name="Sci. Rep.">
        <title>Chromosome-level genome map provides insights into diverse defense mechanisms in the medicinal fungus Ganoderma sinense.</title>
        <authorList>
            <person name="Zhu Y."/>
            <person name="Xu J."/>
            <person name="Sun C."/>
            <person name="Zhou S."/>
            <person name="Xu H."/>
            <person name="Nelson D.R."/>
            <person name="Qian J."/>
            <person name="Song J."/>
            <person name="Luo H."/>
            <person name="Xiang L."/>
            <person name="Li Y."/>
            <person name="Xu Z."/>
            <person name="Ji A."/>
            <person name="Wang L."/>
            <person name="Lu S."/>
            <person name="Hayward A."/>
            <person name="Sun W."/>
            <person name="Li X."/>
            <person name="Schwartz D.C."/>
            <person name="Wang Y."/>
            <person name="Chen S."/>
        </authorList>
    </citation>
    <scope>NUCLEOTIDE SEQUENCE [LARGE SCALE GENOMIC DNA]</scope>
    <source>
        <strain evidence="2 3">ZZ0214-1</strain>
    </source>
</reference>
<sequence>MLARINTNMHSPERPSRRPHGPRAACSPKSGSMTSAKRTHFADIWKAKAGPSMIRTTPPQISLPHDADVEQDPLFNLAPEPHLALKPRRYRLKLLEIDPMSASSDEESPFDTLFSFTASPVDSPSYAATTFNPRQPSRLAPSPSPSPSPLSPQSPFLSPIGPTIVIEQYGDADSVDRWMWGGGREPLLTPMVVDHRAPEFWHDAVAQSDWREVVDRFLQHAEYDDSLFPPTPAPGATFPR</sequence>
<keyword evidence="3" id="KW-1185">Reference proteome</keyword>
<protein>
    <submittedName>
        <fullName evidence="2">Uncharacterized protein</fullName>
    </submittedName>
</protein>
<feature type="compositionally biased region" description="Polar residues" evidence="1">
    <location>
        <begin position="1"/>
        <end position="10"/>
    </location>
</feature>
<evidence type="ECO:0000313" key="3">
    <source>
        <dbReference type="Proteomes" id="UP000230002"/>
    </source>
</evidence>
<comment type="caution">
    <text evidence="2">The sequence shown here is derived from an EMBL/GenBank/DDBJ whole genome shotgun (WGS) entry which is preliminary data.</text>
</comment>